<reference evidence="2" key="2">
    <citation type="submission" date="2022-01" db="EMBL/GenBank/DDBJ databases">
        <authorList>
            <person name="Yamashiro T."/>
            <person name="Shiraishi A."/>
            <person name="Satake H."/>
            <person name="Nakayama K."/>
        </authorList>
    </citation>
    <scope>NUCLEOTIDE SEQUENCE</scope>
</reference>
<evidence type="ECO:0000313" key="2">
    <source>
        <dbReference type="EMBL" id="GJT85267.1"/>
    </source>
</evidence>
<keyword evidence="1" id="KW-0472">Membrane</keyword>
<protein>
    <recommendedName>
        <fullName evidence="4">Reverse transcriptase domain-containing protein</fullName>
    </recommendedName>
</protein>
<gene>
    <name evidence="2" type="ORF">Tco_1066984</name>
</gene>
<evidence type="ECO:0000313" key="3">
    <source>
        <dbReference type="Proteomes" id="UP001151760"/>
    </source>
</evidence>
<feature type="transmembrane region" description="Helical" evidence="1">
    <location>
        <begin position="120"/>
        <end position="141"/>
    </location>
</feature>
<organism evidence="2 3">
    <name type="scientific">Tanacetum coccineum</name>
    <dbReference type="NCBI Taxonomy" id="301880"/>
    <lineage>
        <taxon>Eukaryota</taxon>
        <taxon>Viridiplantae</taxon>
        <taxon>Streptophyta</taxon>
        <taxon>Embryophyta</taxon>
        <taxon>Tracheophyta</taxon>
        <taxon>Spermatophyta</taxon>
        <taxon>Magnoliopsida</taxon>
        <taxon>eudicotyledons</taxon>
        <taxon>Gunneridae</taxon>
        <taxon>Pentapetalae</taxon>
        <taxon>asterids</taxon>
        <taxon>campanulids</taxon>
        <taxon>Asterales</taxon>
        <taxon>Asteraceae</taxon>
        <taxon>Asteroideae</taxon>
        <taxon>Anthemideae</taxon>
        <taxon>Anthemidinae</taxon>
        <taxon>Tanacetum</taxon>
    </lineage>
</organism>
<comment type="caution">
    <text evidence="2">The sequence shown here is derived from an EMBL/GenBank/DDBJ whole genome shotgun (WGS) entry which is preliminary data.</text>
</comment>
<dbReference type="PANTHER" id="PTHR46148:SF59">
    <property type="entry name" value="NUCLEOTIDYLTRANSFERASE, RIBONUCLEASE H"/>
    <property type="match status" value="1"/>
</dbReference>
<keyword evidence="1" id="KW-1133">Transmembrane helix</keyword>
<reference evidence="2" key="1">
    <citation type="journal article" date="2022" name="Int. J. Mol. Sci.">
        <title>Draft Genome of Tanacetum Coccineum: Genomic Comparison of Closely Related Tanacetum-Family Plants.</title>
        <authorList>
            <person name="Yamashiro T."/>
            <person name="Shiraishi A."/>
            <person name="Nakayama K."/>
            <person name="Satake H."/>
        </authorList>
    </citation>
    <scope>NUCLEOTIDE SEQUENCE</scope>
</reference>
<evidence type="ECO:0000256" key="1">
    <source>
        <dbReference type="SAM" id="Phobius"/>
    </source>
</evidence>
<keyword evidence="3" id="KW-1185">Reference proteome</keyword>
<dbReference type="Proteomes" id="UP001151760">
    <property type="component" value="Unassembled WGS sequence"/>
</dbReference>
<evidence type="ECO:0008006" key="4">
    <source>
        <dbReference type="Google" id="ProtNLM"/>
    </source>
</evidence>
<accession>A0ABQ5HDI0</accession>
<dbReference type="PANTHER" id="PTHR46148">
    <property type="entry name" value="CHROMO DOMAIN-CONTAINING PROTEIN"/>
    <property type="match status" value="1"/>
</dbReference>
<sequence length="270" mass="30937">MCSRPVSITSQKLPFGVHVSNIRKESKRVPTSGWYLEVWQLILSKCYEDGMMRLASCLAWTRRTSYSVLLAVTIERWPAWQILKQKYQQHNDTLPVCLHLTCVENMPLGPKKKGRKTQGLGGGIIAPYALYSVLFSLALWADEWYSPSSALLGLREIKLKESTALWKAAPSSNMKKGVHNRQFHVSNLKKCYADEPLAVPLDGLHIDDKLQFVEEPIEITDHEVKRFKRSRIPLVKVRWNSRRGPEFTWEREDQLKKKYPQTAPSSSAAS</sequence>
<dbReference type="EMBL" id="BQNB010019434">
    <property type="protein sequence ID" value="GJT85267.1"/>
    <property type="molecule type" value="Genomic_DNA"/>
</dbReference>
<name>A0ABQ5HDI0_9ASTR</name>
<keyword evidence="1" id="KW-0812">Transmembrane</keyword>
<proteinExistence type="predicted"/>